<dbReference type="InterPro" id="IPR012677">
    <property type="entry name" value="Nucleotide-bd_a/b_plait_sf"/>
</dbReference>
<organism evidence="5 6">
    <name type="scientific">Stylosanthes scabra</name>
    <dbReference type="NCBI Taxonomy" id="79078"/>
    <lineage>
        <taxon>Eukaryota</taxon>
        <taxon>Viridiplantae</taxon>
        <taxon>Streptophyta</taxon>
        <taxon>Embryophyta</taxon>
        <taxon>Tracheophyta</taxon>
        <taxon>Spermatophyta</taxon>
        <taxon>Magnoliopsida</taxon>
        <taxon>eudicotyledons</taxon>
        <taxon>Gunneridae</taxon>
        <taxon>Pentapetalae</taxon>
        <taxon>rosids</taxon>
        <taxon>fabids</taxon>
        <taxon>Fabales</taxon>
        <taxon>Fabaceae</taxon>
        <taxon>Papilionoideae</taxon>
        <taxon>50 kb inversion clade</taxon>
        <taxon>dalbergioids sensu lato</taxon>
        <taxon>Dalbergieae</taxon>
        <taxon>Pterocarpus clade</taxon>
        <taxon>Stylosanthes</taxon>
    </lineage>
</organism>
<comment type="caution">
    <text evidence="5">The sequence shown here is derived from an EMBL/GenBank/DDBJ whole genome shotgun (WGS) entry which is preliminary data.</text>
</comment>
<feature type="domain" description="BAH" evidence="4">
    <location>
        <begin position="41"/>
        <end position="166"/>
    </location>
</feature>
<proteinExistence type="predicted"/>
<protein>
    <recommendedName>
        <fullName evidence="7">BAH domain-containing protein</fullName>
    </recommendedName>
</protein>
<dbReference type="SUPFAM" id="SSF54928">
    <property type="entry name" value="RNA-binding domain, RBD"/>
    <property type="match status" value="1"/>
</dbReference>
<keyword evidence="6" id="KW-1185">Reference proteome</keyword>
<dbReference type="PROSITE" id="PS50102">
    <property type="entry name" value="RRM"/>
    <property type="match status" value="1"/>
</dbReference>
<evidence type="ECO:0000259" key="3">
    <source>
        <dbReference type="PROSITE" id="PS50102"/>
    </source>
</evidence>
<evidence type="ECO:0008006" key="7">
    <source>
        <dbReference type="Google" id="ProtNLM"/>
    </source>
</evidence>
<reference evidence="5 6" key="1">
    <citation type="journal article" date="2023" name="Plants (Basel)">
        <title>Bridging the Gap: Combining Genomics and Transcriptomics Approaches to Understand Stylosanthes scabra, an Orphan Legume from the Brazilian Caatinga.</title>
        <authorList>
            <person name="Ferreira-Neto J.R.C."/>
            <person name="da Silva M.D."/>
            <person name="Binneck E."/>
            <person name="de Melo N.F."/>
            <person name="da Silva R.H."/>
            <person name="de Melo A.L.T.M."/>
            <person name="Pandolfi V."/>
            <person name="Bustamante F.O."/>
            <person name="Brasileiro-Vidal A.C."/>
            <person name="Benko-Iseppon A.M."/>
        </authorList>
    </citation>
    <scope>NUCLEOTIDE SEQUENCE [LARGE SCALE GENOMIC DNA]</scope>
    <source>
        <tissue evidence="5">Leaves</tissue>
    </source>
</reference>
<keyword evidence="1" id="KW-0694">RNA-binding</keyword>
<dbReference type="PANTHER" id="PTHR47073">
    <property type="entry name" value="PROTEIN ANTI-SILENCING 1"/>
    <property type="match status" value="1"/>
</dbReference>
<dbReference type="PROSITE" id="PS51038">
    <property type="entry name" value="BAH"/>
    <property type="match status" value="1"/>
</dbReference>
<evidence type="ECO:0000256" key="2">
    <source>
        <dbReference type="SAM" id="MobiDB-lite"/>
    </source>
</evidence>
<dbReference type="EMBL" id="JASCZI010090637">
    <property type="protein sequence ID" value="MED6143628.1"/>
    <property type="molecule type" value="Genomic_DNA"/>
</dbReference>
<feature type="compositionally biased region" description="Polar residues" evidence="2">
    <location>
        <begin position="324"/>
        <end position="334"/>
    </location>
</feature>
<gene>
    <name evidence="5" type="ORF">PIB30_007567</name>
</gene>
<evidence type="ECO:0000256" key="1">
    <source>
        <dbReference type="PROSITE-ProRule" id="PRU00176"/>
    </source>
</evidence>
<feature type="compositionally biased region" description="Polar residues" evidence="2">
    <location>
        <begin position="226"/>
        <end position="236"/>
    </location>
</feature>
<evidence type="ECO:0000313" key="5">
    <source>
        <dbReference type="EMBL" id="MED6143628.1"/>
    </source>
</evidence>
<dbReference type="InterPro" id="IPR000504">
    <property type="entry name" value="RRM_dom"/>
</dbReference>
<name>A0ABU6T6Q6_9FABA</name>
<evidence type="ECO:0000259" key="4">
    <source>
        <dbReference type="PROSITE" id="PS51038"/>
    </source>
</evidence>
<feature type="region of interest" description="Disordered" evidence="2">
    <location>
        <begin position="219"/>
        <end position="266"/>
    </location>
</feature>
<accession>A0ABU6T6Q6</accession>
<feature type="compositionally biased region" description="Basic and acidic residues" evidence="2">
    <location>
        <begin position="257"/>
        <end position="266"/>
    </location>
</feature>
<dbReference type="InterPro" id="IPR001025">
    <property type="entry name" value="BAH_dom"/>
</dbReference>
<dbReference type="Pfam" id="PF01426">
    <property type="entry name" value="BAH"/>
    <property type="match status" value="1"/>
</dbReference>
<feature type="region of interest" description="Disordered" evidence="2">
    <location>
        <begin position="315"/>
        <end position="338"/>
    </location>
</feature>
<dbReference type="InterPro" id="IPR035979">
    <property type="entry name" value="RBD_domain_sf"/>
</dbReference>
<dbReference type="InterPro" id="IPR043151">
    <property type="entry name" value="BAH_sf"/>
</dbReference>
<dbReference type="Proteomes" id="UP001341840">
    <property type="component" value="Unassembled WGS sequence"/>
</dbReference>
<dbReference type="Gene3D" id="2.30.30.490">
    <property type="match status" value="1"/>
</dbReference>
<feature type="domain" description="RRM" evidence="3">
    <location>
        <begin position="383"/>
        <end position="466"/>
    </location>
</feature>
<dbReference type="PANTHER" id="PTHR47073:SF5">
    <property type="entry name" value="BAH DOMAIN PROTEIN"/>
    <property type="match status" value="1"/>
</dbReference>
<evidence type="ECO:0000313" key="6">
    <source>
        <dbReference type="Proteomes" id="UP001341840"/>
    </source>
</evidence>
<sequence>MSGSSGAKVGDLLDFKWGILRNVGQKNKDVRFYESFVYEGVEYFLYDSAYFYHDHLLETSVGKLVKMYERPTHEKVLKVVWFFRPSEVRNFLGDYQPRWNELFLASGAGKGLSNVTPLESIMGKCNVVCTSKDKRNPEPSETELKTADFFFNCAFDVGRHAILDTFSDDIDGIEVRRFFNRKGERNPSKPLHAGTNTRPEILIKTRTSPSAMLCQQAEDNAKVRTSENVVPKSSDSFPYKKRKAEDENPTLSPSSEYLKEKELDEKGAKLRQDKGVNRCKKITEVTTGPDANDESPLHSFPFKKRKLGDEKLIINRRPDPGKINKSSSISQPNKSLKDKEFDEEVAKLRQESRVKTCGKVIEVTERPDADWDQRLKEAQEMGTLVLLSNLDPSYTSNEVEDLVWHALKKKVEARVIEQRVESNDYYGRALVIFKTKEAAQNAMTEWNRRCLVLGDGRVVGARRGTLTEPNKRGEFPGHLTIDRISSQRLRPEMRDAVSTSHCAQSNTIEYEMANEWQLQYKKYDASWEALSKKQRKEIEDVKSKLKIDRIFPETS</sequence>
<dbReference type="Gene3D" id="3.30.70.330">
    <property type="match status" value="1"/>
</dbReference>